<evidence type="ECO:0000313" key="2">
    <source>
        <dbReference type="EMBL" id="EMI52210.1"/>
    </source>
</evidence>
<name>M5TSU1_9BACT</name>
<gene>
    <name evidence="2" type="ORF">RSSM_06324</name>
</gene>
<dbReference type="EMBL" id="ANOH01000443">
    <property type="protein sequence ID" value="EMI52210.1"/>
    <property type="molecule type" value="Genomic_DNA"/>
</dbReference>
<organism evidence="2 3">
    <name type="scientific">Rhodopirellula sallentina SM41</name>
    <dbReference type="NCBI Taxonomy" id="1263870"/>
    <lineage>
        <taxon>Bacteria</taxon>
        <taxon>Pseudomonadati</taxon>
        <taxon>Planctomycetota</taxon>
        <taxon>Planctomycetia</taxon>
        <taxon>Pirellulales</taxon>
        <taxon>Pirellulaceae</taxon>
        <taxon>Rhodopirellula</taxon>
    </lineage>
</organism>
<evidence type="ECO:0000313" key="3">
    <source>
        <dbReference type="Proteomes" id="UP000011885"/>
    </source>
</evidence>
<evidence type="ECO:0000256" key="1">
    <source>
        <dbReference type="SAM" id="MobiDB-lite"/>
    </source>
</evidence>
<feature type="compositionally biased region" description="Polar residues" evidence="1">
    <location>
        <begin position="20"/>
        <end position="36"/>
    </location>
</feature>
<sequence length="53" mass="5766">MVNLPSYGSRPDPPRESTNPKRTNRSASAHRTSPVESSVAGLPERQSKPPKPI</sequence>
<comment type="caution">
    <text evidence="2">The sequence shown here is derived from an EMBL/GenBank/DDBJ whole genome shotgun (WGS) entry which is preliminary data.</text>
</comment>
<protein>
    <submittedName>
        <fullName evidence="2">Uncharacterized protein</fullName>
    </submittedName>
</protein>
<reference evidence="2 3" key="1">
    <citation type="journal article" date="2013" name="Mar. Genomics">
        <title>Expression of sulfatases in Rhodopirellula baltica and the diversity of sulfatases in the genus Rhodopirellula.</title>
        <authorList>
            <person name="Wegner C.E."/>
            <person name="Richter-Heitmann T."/>
            <person name="Klindworth A."/>
            <person name="Klockow C."/>
            <person name="Richter M."/>
            <person name="Achstetter T."/>
            <person name="Glockner F.O."/>
            <person name="Harder J."/>
        </authorList>
    </citation>
    <scope>NUCLEOTIDE SEQUENCE [LARGE SCALE GENOMIC DNA]</scope>
    <source>
        <strain evidence="2 3">SM41</strain>
    </source>
</reference>
<accession>M5TSU1</accession>
<keyword evidence="3" id="KW-1185">Reference proteome</keyword>
<dbReference type="AlphaFoldDB" id="M5TSU1"/>
<dbReference type="Proteomes" id="UP000011885">
    <property type="component" value="Unassembled WGS sequence"/>
</dbReference>
<feature type="region of interest" description="Disordered" evidence="1">
    <location>
        <begin position="1"/>
        <end position="53"/>
    </location>
</feature>
<proteinExistence type="predicted"/>
<dbReference type="PATRIC" id="fig|1263870.3.peg.6702"/>